<evidence type="ECO:0000256" key="3">
    <source>
        <dbReference type="ARBA" id="ARBA00005174"/>
    </source>
</evidence>
<dbReference type="GO" id="GO:0046872">
    <property type="term" value="F:metal ion binding"/>
    <property type="evidence" value="ECO:0007669"/>
    <property type="project" value="UniProtKB-KW"/>
</dbReference>
<evidence type="ECO:0000256" key="4">
    <source>
        <dbReference type="ARBA" id="ARBA00022598"/>
    </source>
</evidence>
<keyword evidence="9" id="KW-0464">Manganese</keyword>
<proteinExistence type="inferred from homology"/>
<dbReference type="InterPro" id="IPR016185">
    <property type="entry name" value="PreATP-grasp_dom_sf"/>
</dbReference>
<evidence type="ECO:0000256" key="2">
    <source>
        <dbReference type="ARBA" id="ARBA00001946"/>
    </source>
</evidence>
<comment type="pathway">
    <text evidence="3 11">Purine metabolism; IMP biosynthesis via de novo pathway; N(1)-(5-phospho-D-ribosyl)glycinamide from 5-phospho-alpha-D-ribose 1-diphosphate: step 2/2.</text>
</comment>
<dbReference type="HAMAP" id="MF_01929">
    <property type="entry name" value="PurE_classI"/>
    <property type="match status" value="1"/>
</dbReference>
<dbReference type="SUPFAM" id="SSF52255">
    <property type="entry name" value="N5-CAIR mutase (phosphoribosylaminoimidazole carboxylase, PurE)"/>
    <property type="match status" value="1"/>
</dbReference>
<dbReference type="Proteomes" id="UP000316238">
    <property type="component" value="Unassembled WGS sequence"/>
</dbReference>
<dbReference type="InterPro" id="IPR020562">
    <property type="entry name" value="PRibGlycinamide_synth_N"/>
</dbReference>
<dbReference type="Gene3D" id="3.30.470.20">
    <property type="entry name" value="ATP-grasp fold, B domain"/>
    <property type="match status" value="1"/>
</dbReference>
<comment type="similarity">
    <text evidence="10 11">Belongs to the GARS family.</text>
</comment>
<dbReference type="Pfam" id="PF02843">
    <property type="entry name" value="GARS_C"/>
    <property type="match status" value="1"/>
</dbReference>
<dbReference type="InterPro" id="IPR013815">
    <property type="entry name" value="ATP_grasp_subdomain_1"/>
</dbReference>
<protein>
    <recommendedName>
        <fullName evidence="11 12">Multifunctional fusion protein</fullName>
    </recommendedName>
    <domain>
        <recommendedName>
            <fullName evidence="11">Phosphoribosylamine--glycine ligase</fullName>
            <ecNumber evidence="11">6.3.4.13</ecNumber>
        </recommendedName>
        <alternativeName>
            <fullName evidence="11">GARS</fullName>
        </alternativeName>
        <alternativeName>
            <fullName evidence="11">Glycinamide ribonucleotide synthetase</fullName>
        </alternativeName>
        <alternativeName>
            <fullName evidence="11">Phosphoribosylglycinamide synthetase</fullName>
        </alternativeName>
    </domain>
    <domain>
        <recommendedName>
            <fullName evidence="12">N5-carboxyaminoimidazole ribonucleotide mutase</fullName>
            <shortName evidence="12">N5-CAIR mutase</shortName>
            <ecNumber evidence="12">5.4.99.18</ecNumber>
        </recommendedName>
        <alternativeName>
            <fullName evidence="12">5-(carboxyamino)imidazole ribonucleotide mutase</fullName>
        </alternativeName>
    </domain>
</protein>
<name>A0A521G523_9BACT</name>
<dbReference type="NCBIfam" id="TIGR00877">
    <property type="entry name" value="purD"/>
    <property type="match status" value="1"/>
</dbReference>
<dbReference type="GO" id="GO:0006189">
    <property type="term" value="P:'de novo' IMP biosynthetic process"/>
    <property type="evidence" value="ECO:0007669"/>
    <property type="project" value="UniProtKB-UniRule"/>
</dbReference>
<dbReference type="FunFam" id="3.30.470.20:FF:000018">
    <property type="entry name" value="Trifunctional purine biosynthetic protein adenosine-3"/>
    <property type="match status" value="1"/>
</dbReference>
<dbReference type="FunFam" id="3.90.600.10:FF:000001">
    <property type="entry name" value="Trifunctional purine biosynthetic protein adenosine-3"/>
    <property type="match status" value="1"/>
</dbReference>
<dbReference type="Pfam" id="PF01071">
    <property type="entry name" value="GARS_A"/>
    <property type="match status" value="1"/>
</dbReference>
<dbReference type="EC" id="5.4.99.18" evidence="12"/>
<comment type="cofactor">
    <cofactor evidence="1">
        <name>Mn(2+)</name>
        <dbReference type="ChEBI" id="CHEBI:29035"/>
    </cofactor>
</comment>
<keyword evidence="7 11" id="KW-0658">Purine biosynthesis</keyword>
<dbReference type="InterPro" id="IPR020560">
    <property type="entry name" value="PRibGlycinamide_synth_C-dom"/>
</dbReference>
<dbReference type="GO" id="GO:0034023">
    <property type="term" value="F:5-(carboxyamino)imidazole ribonucleotide mutase activity"/>
    <property type="evidence" value="ECO:0007669"/>
    <property type="project" value="UniProtKB-UniRule"/>
</dbReference>
<keyword evidence="5" id="KW-0479">Metal-binding</keyword>
<dbReference type="EMBL" id="NQJD01000001">
    <property type="protein sequence ID" value="TAA76119.1"/>
    <property type="molecule type" value="Genomic_DNA"/>
</dbReference>
<evidence type="ECO:0000256" key="5">
    <source>
        <dbReference type="ARBA" id="ARBA00022723"/>
    </source>
</evidence>
<dbReference type="SUPFAM" id="SSF56059">
    <property type="entry name" value="Glutathione synthetase ATP-binding domain-like"/>
    <property type="match status" value="1"/>
</dbReference>
<organism evidence="15 16">
    <name type="scientific">Candidatus Electronema aureum</name>
    <dbReference type="NCBI Taxonomy" id="2005002"/>
    <lineage>
        <taxon>Bacteria</taxon>
        <taxon>Pseudomonadati</taxon>
        <taxon>Thermodesulfobacteriota</taxon>
        <taxon>Desulfobulbia</taxon>
        <taxon>Desulfobulbales</taxon>
        <taxon>Desulfobulbaceae</taxon>
        <taxon>Candidatus Electronema</taxon>
    </lineage>
</organism>
<comment type="pathway">
    <text evidence="12">Purine metabolism; IMP biosynthesis via de novo pathway; 5-amino-1-(5-phospho-D-ribosyl)imidazole-4-carboxylate from 5-amino-1-(5-phospho-D-ribosyl)imidazole (N5-CAIR route): step 2/2.</text>
</comment>
<dbReference type="InterPro" id="IPR000115">
    <property type="entry name" value="PRibGlycinamide_synth"/>
</dbReference>
<feature type="domain" description="ATP-grasp" evidence="14">
    <location>
        <begin position="107"/>
        <end position="313"/>
    </location>
</feature>
<feature type="binding site" evidence="12">
    <location>
        <position position="438"/>
    </location>
    <ligand>
        <name>substrate</name>
    </ligand>
</feature>
<comment type="catalytic activity">
    <reaction evidence="12">
        <text>5-carboxyamino-1-(5-phospho-D-ribosyl)imidazole + H(+) = 5-amino-1-(5-phospho-D-ribosyl)imidazole-4-carboxylate</text>
        <dbReference type="Rhea" id="RHEA:13193"/>
        <dbReference type="ChEBI" id="CHEBI:15378"/>
        <dbReference type="ChEBI" id="CHEBI:58730"/>
        <dbReference type="ChEBI" id="CHEBI:77657"/>
        <dbReference type="EC" id="5.4.99.18"/>
    </reaction>
</comment>
<evidence type="ECO:0000256" key="7">
    <source>
        <dbReference type="ARBA" id="ARBA00022755"/>
    </source>
</evidence>
<dbReference type="AlphaFoldDB" id="A0A521G523"/>
<dbReference type="InterPro" id="IPR000031">
    <property type="entry name" value="PurE_dom"/>
</dbReference>
<comment type="catalytic activity">
    <reaction evidence="11">
        <text>5-phospho-beta-D-ribosylamine + glycine + ATP = N(1)-(5-phospho-beta-D-ribosyl)glycinamide + ADP + phosphate + H(+)</text>
        <dbReference type="Rhea" id="RHEA:17453"/>
        <dbReference type="ChEBI" id="CHEBI:15378"/>
        <dbReference type="ChEBI" id="CHEBI:30616"/>
        <dbReference type="ChEBI" id="CHEBI:43474"/>
        <dbReference type="ChEBI" id="CHEBI:57305"/>
        <dbReference type="ChEBI" id="CHEBI:58681"/>
        <dbReference type="ChEBI" id="CHEBI:143788"/>
        <dbReference type="ChEBI" id="CHEBI:456216"/>
        <dbReference type="EC" id="6.3.4.13"/>
    </reaction>
</comment>
<keyword evidence="16" id="KW-1185">Reference proteome</keyword>
<dbReference type="InterPro" id="IPR020561">
    <property type="entry name" value="PRibGlycinamid_synth_ATP-grasp"/>
</dbReference>
<dbReference type="PANTHER" id="PTHR43472">
    <property type="entry name" value="PHOSPHORIBOSYLAMINE--GLYCINE LIGASE"/>
    <property type="match status" value="1"/>
</dbReference>
<dbReference type="Gene3D" id="3.30.1490.20">
    <property type="entry name" value="ATP-grasp fold, A domain"/>
    <property type="match status" value="1"/>
</dbReference>
<evidence type="ECO:0000256" key="6">
    <source>
        <dbReference type="ARBA" id="ARBA00022741"/>
    </source>
</evidence>
<dbReference type="Pfam" id="PF00731">
    <property type="entry name" value="AIRC"/>
    <property type="match status" value="1"/>
</dbReference>
<dbReference type="PANTHER" id="PTHR43472:SF1">
    <property type="entry name" value="PHOSPHORIBOSYLAMINE--GLYCINE LIGASE, CHLOROPLASTIC"/>
    <property type="match status" value="1"/>
</dbReference>
<evidence type="ECO:0000256" key="8">
    <source>
        <dbReference type="ARBA" id="ARBA00022840"/>
    </source>
</evidence>
<dbReference type="PROSITE" id="PS50975">
    <property type="entry name" value="ATP_GRASP"/>
    <property type="match status" value="1"/>
</dbReference>
<evidence type="ECO:0000256" key="9">
    <source>
        <dbReference type="ARBA" id="ARBA00023211"/>
    </source>
</evidence>
<dbReference type="GO" id="GO:0009113">
    <property type="term" value="P:purine nucleobase biosynthetic process"/>
    <property type="evidence" value="ECO:0007669"/>
    <property type="project" value="InterPro"/>
</dbReference>
<dbReference type="InterPro" id="IPR037123">
    <property type="entry name" value="PRibGlycinamide_synth_C_sf"/>
</dbReference>
<dbReference type="SMART" id="SM01209">
    <property type="entry name" value="GARS_A"/>
    <property type="match status" value="1"/>
</dbReference>
<keyword evidence="12" id="KW-0413">Isomerase</keyword>
<dbReference type="InterPro" id="IPR033747">
    <property type="entry name" value="PurE_ClassI"/>
</dbReference>
<dbReference type="InterPro" id="IPR011761">
    <property type="entry name" value="ATP-grasp"/>
</dbReference>
<evidence type="ECO:0000256" key="11">
    <source>
        <dbReference type="HAMAP-Rule" id="MF_00138"/>
    </source>
</evidence>
<dbReference type="SMART" id="SM01001">
    <property type="entry name" value="AIRC"/>
    <property type="match status" value="1"/>
</dbReference>
<sequence length="597" mass="63892">MKVLVIGSGGREHALVWKLSQSEKVKTIYCAPGNAGIRKLATCVKIAADDVDGLLDFAIKESICLTVVGPENALSKGIVDRFQEKELRIFGPTAAAAELEGSKVFCKDFLRKYNIPTAEYETFDRPEPAKKFIDRLGAPCVVKADGLAAGKGVMVCQTKTEAKHAVDLIMKDRAFGEAGNRVVVEQFLTGEEASFIAFVDGENVLPLPSSQDHKAIFEGDRGPNTGGMGAYSPAPVLDDSMTMRVMNEVMLPTVRGMAAEGRPFKGMLYAGMMIDGEQINVLEFNCRFGDPECQPLLMRLQTDLVDIFEKAIDGALDEIELEIDPRPAVCVVMASEGYPGTYKAGKPITGLVNAAKLKDVMVFHAGTTIENQTTLTAGGRVLGVTAMDISIGKAIERAYKAVDKIKWKGSYFRRDIGHRALRRLQKHTGPAVGIVMGSDSDLPVMQAAADFLATMGIKHEITISSAHRTPEQTAEYARTAARRGLKIIIAGAGMSAHLAGVIAAHTTLPVIGVPIDASPLNGLDALLSTVQMPPGIPVATMGIGKSGAKNAAVLAARILAINDQEITEALRQFSREMEEQVAAKNQALQQSKGQTAA</sequence>
<feature type="binding site" evidence="12">
    <location>
        <position position="441"/>
    </location>
    <ligand>
        <name>substrate</name>
    </ligand>
</feature>
<evidence type="ECO:0000259" key="14">
    <source>
        <dbReference type="PROSITE" id="PS50975"/>
    </source>
</evidence>
<reference evidence="15" key="1">
    <citation type="submission" date="2017-07" db="EMBL/GenBank/DDBJ databases">
        <title>The cable genome - Insights into the physiology and evolution of filamentous bacteria capable of sulfide oxidation via long distance electron transfer.</title>
        <authorList>
            <person name="Thorup C."/>
            <person name="Bjerg J.T."/>
            <person name="Schreiber L."/>
            <person name="Nielsen L.P."/>
            <person name="Kjeldsen K.U."/>
            <person name="Boesen T."/>
            <person name="Boggild A."/>
            <person name="Meysman F."/>
            <person name="Geelhoed J."/>
            <person name="Schramm A."/>
        </authorList>
    </citation>
    <scope>NUCLEOTIDE SEQUENCE [LARGE SCALE GENOMIC DNA]</scope>
    <source>
        <strain evidence="15">GS</strain>
    </source>
</reference>
<dbReference type="SUPFAM" id="SSF51246">
    <property type="entry name" value="Rudiment single hybrid motif"/>
    <property type="match status" value="1"/>
</dbReference>
<dbReference type="SUPFAM" id="SSF52440">
    <property type="entry name" value="PreATP-grasp domain"/>
    <property type="match status" value="1"/>
</dbReference>
<evidence type="ECO:0000256" key="13">
    <source>
        <dbReference type="PROSITE-ProRule" id="PRU00409"/>
    </source>
</evidence>
<comment type="similarity">
    <text evidence="12">Belongs to the AIR carboxylase family. Class I subfamily.</text>
</comment>
<gene>
    <name evidence="11" type="primary">purD</name>
    <name evidence="12" type="synonym">purE</name>
    <name evidence="15" type="ORF">CDV28_10113</name>
</gene>
<keyword evidence="6 13" id="KW-0547">Nucleotide-binding</keyword>
<evidence type="ECO:0000256" key="10">
    <source>
        <dbReference type="ARBA" id="ARBA00038345"/>
    </source>
</evidence>
<dbReference type="HAMAP" id="MF_00138">
    <property type="entry name" value="GARS"/>
    <property type="match status" value="1"/>
</dbReference>
<dbReference type="GO" id="GO:0005524">
    <property type="term" value="F:ATP binding"/>
    <property type="evidence" value="ECO:0007669"/>
    <property type="project" value="UniProtKB-UniRule"/>
</dbReference>
<dbReference type="InterPro" id="IPR011054">
    <property type="entry name" value="Rudment_hybrid_motif"/>
</dbReference>
<dbReference type="FunFam" id="3.40.50.20:FF:000006">
    <property type="entry name" value="Phosphoribosylamine--glycine ligase, chloroplastic"/>
    <property type="match status" value="1"/>
</dbReference>
<dbReference type="InterPro" id="IPR020559">
    <property type="entry name" value="PRibGlycinamide_synth_CS"/>
</dbReference>
<comment type="function">
    <text evidence="12">Catalyzes the conversion of N5-carboxyaminoimidazole ribonucleotide (N5-CAIR) to 4-carboxy-5-aminoimidazole ribonucleotide (CAIR).</text>
</comment>
<dbReference type="EC" id="6.3.4.13" evidence="11"/>
<feature type="binding site" evidence="12">
    <location>
        <position position="468"/>
    </location>
    <ligand>
        <name>substrate</name>
    </ligand>
</feature>
<evidence type="ECO:0000256" key="1">
    <source>
        <dbReference type="ARBA" id="ARBA00001936"/>
    </source>
</evidence>
<dbReference type="UniPathway" id="UPA00074">
    <property type="reaction ID" value="UER00125"/>
</dbReference>
<keyword evidence="4 11" id="KW-0436">Ligase</keyword>
<evidence type="ECO:0000313" key="15">
    <source>
        <dbReference type="EMBL" id="TAA76119.1"/>
    </source>
</evidence>
<dbReference type="Gene3D" id="3.40.50.1970">
    <property type="match status" value="1"/>
</dbReference>
<dbReference type="Gene3D" id="3.40.50.20">
    <property type="match status" value="1"/>
</dbReference>
<dbReference type="PROSITE" id="PS00184">
    <property type="entry name" value="GARS"/>
    <property type="match status" value="1"/>
</dbReference>
<dbReference type="FunFam" id="3.30.1490.20:FF:000006">
    <property type="entry name" value="phosphoribosylamine--glycine ligase, chloroplastic-like"/>
    <property type="match status" value="1"/>
</dbReference>
<dbReference type="SMART" id="SM01210">
    <property type="entry name" value="GARS_C"/>
    <property type="match status" value="1"/>
</dbReference>
<evidence type="ECO:0000256" key="12">
    <source>
        <dbReference type="HAMAP-Rule" id="MF_01929"/>
    </source>
</evidence>
<evidence type="ECO:0000313" key="16">
    <source>
        <dbReference type="Proteomes" id="UP000316238"/>
    </source>
</evidence>
<dbReference type="NCBIfam" id="TIGR01162">
    <property type="entry name" value="purE"/>
    <property type="match status" value="1"/>
</dbReference>
<keyword evidence="8 13" id="KW-0067">ATP-binding</keyword>
<accession>A0A521G523</accession>
<comment type="caution">
    <text evidence="15">The sequence shown here is derived from an EMBL/GenBank/DDBJ whole genome shotgun (WGS) entry which is preliminary data.</text>
</comment>
<comment type="cofactor">
    <cofactor evidence="2">
        <name>Mg(2+)</name>
        <dbReference type="ChEBI" id="CHEBI:18420"/>
    </cofactor>
</comment>
<dbReference type="Pfam" id="PF02844">
    <property type="entry name" value="GARS_N"/>
    <property type="match status" value="1"/>
</dbReference>
<dbReference type="GO" id="GO:0004637">
    <property type="term" value="F:phosphoribosylamine-glycine ligase activity"/>
    <property type="evidence" value="ECO:0007669"/>
    <property type="project" value="UniProtKB-UniRule"/>
</dbReference>
<dbReference type="Gene3D" id="3.90.600.10">
    <property type="entry name" value="Phosphoribosylglycinamide synthetase, C-terminal domain"/>
    <property type="match status" value="1"/>
</dbReference>